<keyword evidence="6" id="KW-1185">Reference proteome</keyword>
<keyword evidence="3" id="KW-0732">Signal</keyword>
<dbReference type="SUPFAM" id="SSF53474">
    <property type="entry name" value="alpha/beta-Hydrolases"/>
    <property type="match status" value="1"/>
</dbReference>
<accession>A0AAV9X2E8</accession>
<evidence type="ECO:0000313" key="5">
    <source>
        <dbReference type="EMBL" id="KAK6533524.1"/>
    </source>
</evidence>
<dbReference type="PANTHER" id="PTHR11559">
    <property type="entry name" value="CARBOXYLESTERASE"/>
    <property type="match status" value="1"/>
</dbReference>
<dbReference type="Pfam" id="PF00135">
    <property type="entry name" value="COesterase"/>
    <property type="match status" value="1"/>
</dbReference>
<keyword evidence="2 3" id="KW-0378">Hydrolase</keyword>
<organism evidence="5 6">
    <name type="scientific">Orbilia ellipsospora</name>
    <dbReference type="NCBI Taxonomy" id="2528407"/>
    <lineage>
        <taxon>Eukaryota</taxon>
        <taxon>Fungi</taxon>
        <taxon>Dikarya</taxon>
        <taxon>Ascomycota</taxon>
        <taxon>Pezizomycotina</taxon>
        <taxon>Orbiliomycetes</taxon>
        <taxon>Orbiliales</taxon>
        <taxon>Orbiliaceae</taxon>
        <taxon>Orbilia</taxon>
    </lineage>
</organism>
<comment type="caution">
    <text evidence="5">The sequence shown here is derived from an EMBL/GenBank/DDBJ whole genome shotgun (WGS) entry which is preliminary data.</text>
</comment>
<evidence type="ECO:0000259" key="4">
    <source>
        <dbReference type="Pfam" id="PF00135"/>
    </source>
</evidence>
<dbReference type="Proteomes" id="UP001365542">
    <property type="component" value="Unassembled WGS sequence"/>
</dbReference>
<name>A0AAV9X2E8_9PEZI</name>
<dbReference type="AlphaFoldDB" id="A0AAV9X2E8"/>
<feature type="domain" description="Carboxylesterase type B" evidence="4">
    <location>
        <begin position="31"/>
        <end position="540"/>
    </location>
</feature>
<evidence type="ECO:0000313" key="6">
    <source>
        <dbReference type="Proteomes" id="UP001365542"/>
    </source>
</evidence>
<sequence>MTGKLSTIFLAALSGLSPVFASKVPTPSVSTPLVTIRNGTVRGTHNSQWKQDFFLGIPYAQPPVGDLRFNNPKPLNTRYPGGAFNAASYGNRCFGVNNTYTATDSEDCLTLNIVRPSGCSSKKPLPIFVWLYGGGFNEGGSSNPMYNLTYPVAQSVEQGKPFIGITLNYRVTAFGFLGGTVLSNAGITNMGLRDQRLALHWIQENIAAFGGDPSRVTVGGESAGGFSMGIHSLAYNGRNDKLFSGLIMDSGSALVSGRYSDLPSLDQIYEILVGTVGCGASPDTLACLRQVPYEYLTPVITALQNLGSIWRPIVDGDLIADFSSAQLKTGRFVHVPILVGSATDEGTIFVYNPSTATYGVQDDAQLLQVLQLDGGPTVLNSTFTRIFELYPDIPKLGNPGGSSVRFSYPYLYQYKRASAIATDAFYISGRVLTARAWAKAGVPAYTWRWDTLLPDHDFRLGVTHASDLTFWYGNVGGVKQTLDAYNLQPLKRRENYVKLATLMNKMLVSFVSDATPNNHGVHGIPAWPKYSTTNPKNIVFDGNSTVYAYPEPDTFRETENNFWIDHASEFFH</sequence>
<feature type="signal peptide" evidence="3">
    <location>
        <begin position="1"/>
        <end position="21"/>
    </location>
</feature>
<dbReference type="EMBL" id="JAVHJO010000011">
    <property type="protein sequence ID" value="KAK6533524.1"/>
    <property type="molecule type" value="Genomic_DNA"/>
</dbReference>
<feature type="chain" id="PRO_5043089236" description="Carboxylic ester hydrolase" evidence="3">
    <location>
        <begin position="22"/>
        <end position="572"/>
    </location>
</feature>
<dbReference type="InterPro" id="IPR050309">
    <property type="entry name" value="Type-B_Carboxylest/Lipase"/>
</dbReference>
<gene>
    <name evidence="5" type="ORF">TWF694_002463</name>
</gene>
<dbReference type="InterPro" id="IPR019819">
    <property type="entry name" value="Carboxylesterase_B_CS"/>
</dbReference>
<dbReference type="EC" id="3.1.1.-" evidence="3"/>
<protein>
    <recommendedName>
        <fullName evidence="3">Carboxylic ester hydrolase</fullName>
        <ecNumber evidence="3">3.1.1.-</ecNumber>
    </recommendedName>
</protein>
<proteinExistence type="inferred from homology"/>
<dbReference type="PROSITE" id="PS00122">
    <property type="entry name" value="CARBOXYLESTERASE_B_1"/>
    <property type="match status" value="1"/>
</dbReference>
<dbReference type="PROSITE" id="PS00941">
    <property type="entry name" value="CARBOXYLESTERASE_B_2"/>
    <property type="match status" value="1"/>
</dbReference>
<dbReference type="InterPro" id="IPR002018">
    <property type="entry name" value="CarbesteraseB"/>
</dbReference>
<evidence type="ECO:0000256" key="1">
    <source>
        <dbReference type="ARBA" id="ARBA00005964"/>
    </source>
</evidence>
<dbReference type="GO" id="GO:0016787">
    <property type="term" value="F:hydrolase activity"/>
    <property type="evidence" value="ECO:0007669"/>
    <property type="project" value="UniProtKB-KW"/>
</dbReference>
<dbReference type="InterPro" id="IPR029058">
    <property type="entry name" value="AB_hydrolase_fold"/>
</dbReference>
<dbReference type="Gene3D" id="3.40.50.1820">
    <property type="entry name" value="alpha/beta hydrolase"/>
    <property type="match status" value="1"/>
</dbReference>
<comment type="similarity">
    <text evidence="1 3">Belongs to the type-B carboxylesterase/lipase family.</text>
</comment>
<reference evidence="5 6" key="1">
    <citation type="submission" date="2019-10" db="EMBL/GenBank/DDBJ databases">
        <authorList>
            <person name="Palmer J.M."/>
        </authorList>
    </citation>
    <scope>NUCLEOTIDE SEQUENCE [LARGE SCALE GENOMIC DNA]</scope>
    <source>
        <strain evidence="5 6">TWF694</strain>
    </source>
</reference>
<evidence type="ECO:0000256" key="2">
    <source>
        <dbReference type="ARBA" id="ARBA00022801"/>
    </source>
</evidence>
<dbReference type="InterPro" id="IPR019826">
    <property type="entry name" value="Carboxylesterase_B_AS"/>
</dbReference>
<evidence type="ECO:0000256" key="3">
    <source>
        <dbReference type="RuleBase" id="RU361235"/>
    </source>
</evidence>